<feature type="region of interest" description="Disordered" evidence="1">
    <location>
        <begin position="1"/>
        <end position="59"/>
    </location>
</feature>
<feature type="compositionally biased region" description="Polar residues" evidence="1">
    <location>
        <begin position="11"/>
        <end position="23"/>
    </location>
</feature>
<reference evidence="2" key="1">
    <citation type="submission" date="2023-07" db="EMBL/GenBank/DDBJ databases">
        <title>A chromosome-level genome assembly of Lolium multiflorum.</title>
        <authorList>
            <person name="Chen Y."/>
            <person name="Copetti D."/>
            <person name="Kolliker R."/>
            <person name="Studer B."/>
        </authorList>
    </citation>
    <scope>NUCLEOTIDE SEQUENCE</scope>
    <source>
        <strain evidence="2">02402/16</strain>
        <tissue evidence="2">Leaf</tissue>
    </source>
</reference>
<protein>
    <submittedName>
        <fullName evidence="2">Uncharacterized protein</fullName>
    </submittedName>
</protein>
<organism evidence="2 3">
    <name type="scientific">Lolium multiflorum</name>
    <name type="common">Italian ryegrass</name>
    <name type="synonym">Lolium perenne subsp. multiflorum</name>
    <dbReference type="NCBI Taxonomy" id="4521"/>
    <lineage>
        <taxon>Eukaryota</taxon>
        <taxon>Viridiplantae</taxon>
        <taxon>Streptophyta</taxon>
        <taxon>Embryophyta</taxon>
        <taxon>Tracheophyta</taxon>
        <taxon>Spermatophyta</taxon>
        <taxon>Magnoliopsida</taxon>
        <taxon>Liliopsida</taxon>
        <taxon>Poales</taxon>
        <taxon>Poaceae</taxon>
        <taxon>BOP clade</taxon>
        <taxon>Pooideae</taxon>
        <taxon>Poodae</taxon>
        <taxon>Poeae</taxon>
        <taxon>Poeae Chloroplast Group 2 (Poeae type)</taxon>
        <taxon>Loliodinae</taxon>
        <taxon>Loliinae</taxon>
        <taxon>Lolium</taxon>
    </lineage>
</organism>
<dbReference type="Proteomes" id="UP001231189">
    <property type="component" value="Unassembled WGS sequence"/>
</dbReference>
<accession>A0AAD8W9C5</accession>
<dbReference type="EMBL" id="JAUUTY010000004">
    <property type="protein sequence ID" value="KAK1648241.1"/>
    <property type="molecule type" value="Genomic_DNA"/>
</dbReference>
<comment type="caution">
    <text evidence="2">The sequence shown here is derived from an EMBL/GenBank/DDBJ whole genome shotgun (WGS) entry which is preliminary data.</text>
</comment>
<dbReference type="AlphaFoldDB" id="A0AAD8W9C5"/>
<gene>
    <name evidence="2" type="ORF">QYE76_066046</name>
</gene>
<evidence type="ECO:0000256" key="1">
    <source>
        <dbReference type="SAM" id="MobiDB-lite"/>
    </source>
</evidence>
<sequence>MPPMADFFASPNESATPFVNGFNNPGREKAGAHGVSQHGGEDRVDQQEAPADGGENVHTTQKGAWSYFCTKLPEDRRDNEVGDEAATIGLRGQRGPAPPMVWALARLLTYPFSYLKPLSRNPHREPRYGKPSETPAANLISGIQEIASGTLPERGFISRGLYTAMVASGVMSE</sequence>
<keyword evidence="3" id="KW-1185">Reference proteome</keyword>
<proteinExistence type="predicted"/>
<evidence type="ECO:0000313" key="2">
    <source>
        <dbReference type="EMBL" id="KAK1648241.1"/>
    </source>
</evidence>
<name>A0AAD8W9C5_LOLMU</name>
<evidence type="ECO:0000313" key="3">
    <source>
        <dbReference type="Proteomes" id="UP001231189"/>
    </source>
</evidence>